<accession>A0A1F5SM48</accession>
<gene>
    <name evidence="2" type="ORF">A2242_02785</name>
</gene>
<dbReference type="CDD" id="cd10911">
    <property type="entry name" value="PIN_LabA"/>
    <property type="match status" value="1"/>
</dbReference>
<dbReference type="STRING" id="1797995.A2242_02785"/>
<dbReference type="AlphaFoldDB" id="A0A1F5SM48"/>
<protein>
    <recommendedName>
        <fullName evidence="1">NYN domain-containing protein</fullName>
    </recommendedName>
</protein>
<proteinExistence type="predicted"/>
<evidence type="ECO:0000313" key="2">
    <source>
        <dbReference type="EMBL" id="OGF27729.1"/>
    </source>
</evidence>
<dbReference type="PANTHER" id="PTHR35458">
    <property type="entry name" value="SLR0755 PROTEIN"/>
    <property type="match status" value="1"/>
</dbReference>
<dbReference type="PANTHER" id="PTHR35458:SF2">
    <property type="entry name" value="SLR0755 PROTEIN"/>
    <property type="match status" value="1"/>
</dbReference>
<evidence type="ECO:0000313" key="3">
    <source>
        <dbReference type="Proteomes" id="UP000178925"/>
    </source>
</evidence>
<reference evidence="2 3" key="1">
    <citation type="journal article" date="2016" name="Nat. Commun.">
        <title>Thousands of microbial genomes shed light on interconnected biogeochemical processes in an aquifer system.</title>
        <authorList>
            <person name="Anantharaman K."/>
            <person name="Brown C.T."/>
            <person name="Hug L.A."/>
            <person name="Sharon I."/>
            <person name="Castelle C.J."/>
            <person name="Probst A.J."/>
            <person name="Thomas B.C."/>
            <person name="Singh A."/>
            <person name="Wilkins M.J."/>
            <person name="Karaoz U."/>
            <person name="Brodie E.L."/>
            <person name="Williams K.H."/>
            <person name="Hubbard S.S."/>
            <person name="Banfield J.F."/>
        </authorList>
    </citation>
    <scope>NUCLEOTIDE SEQUENCE [LARGE SCALE GENOMIC DNA]</scope>
</reference>
<organism evidence="2 3">
    <name type="scientific">Candidatus Falkowbacteria bacterium RIFOXYA2_FULL_47_9</name>
    <dbReference type="NCBI Taxonomy" id="1797995"/>
    <lineage>
        <taxon>Bacteria</taxon>
        <taxon>Candidatus Falkowiibacteriota</taxon>
    </lineage>
</organism>
<dbReference type="Pfam" id="PF01936">
    <property type="entry name" value="NYN"/>
    <property type="match status" value="1"/>
</dbReference>
<dbReference type="Gene3D" id="3.40.50.1010">
    <property type="entry name" value="5'-nuclease"/>
    <property type="match status" value="1"/>
</dbReference>
<feature type="domain" description="NYN" evidence="1">
    <location>
        <begin position="4"/>
        <end position="161"/>
    </location>
</feature>
<comment type="caution">
    <text evidence="2">The sequence shown here is derived from an EMBL/GenBank/DDBJ whole genome shotgun (WGS) entry which is preliminary data.</text>
</comment>
<dbReference type="EMBL" id="MFGC01000023">
    <property type="protein sequence ID" value="OGF27729.1"/>
    <property type="molecule type" value="Genomic_DNA"/>
</dbReference>
<sequence length="172" mass="20465">MLKAKVYIDGANIFYAQKKMGWVLDWAKVKSFLADSHDIIEYRYYQGVKEGDGNITDYLKYLDAIHFTVMTKPVKKIKINSGHPLSKLYQYKEMYKCNFDVEMTADMIFDRGNIDEYILFSGDSDFDYVIKRLRDVGKRFTVYSSRKVLSWELKFAVSRYEILEKYKDMLRK</sequence>
<dbReference type="GO" id="GO:0004540">
    <property type="term" value="F:RNA nuclease activity"/>
    <property type="evidence" value="ECO:0007669"/>
    <property type="project" value="InterPro"/>
</dbReference>
<dbReference type="InterPro" id="IPR021139">
    <property type="entry name" value="NYN"/>
</dbReference>
<evidence type="ECO:0000259" key="1">
    <source>
        <dbReference type="Pfam" id="PF01936"/>
    </source>
</evidence>
<name>A0A1F5SM48_9BACT</name>
<dbReference type="Proteomes" id="UP000178925">
    <property type="component" value="Unassembled WGS sequence"/>
</dbReference>
<dbReference type="InterPro" id="IPR047140">
    <property type="entry name" value="LabA"/>
</dbReference>